<keyword evidence="2" id="KW-0472">Membrane</keyword>
<dbReference type="EMBL" id="AGYA01000030">
    <property type="protein sequence ID" value="EKB55272.1"/>
    <property type="molecule type" value="Genomic_DNA"/>
</dbReference>
<dbReference type="GO" id="GO:0009279">
    <property type="term" value="C:cell outer membrane"/>
    <property type="evidence" value="ECO:0007669"/>
    <property type="project" value="UniProtKB-SubCell"/>
</dbReference>
<evidence type="ECO:0000259" key="5">
    <source>
        <dbReference type="Pfam" id="PF14905"/>
    </source>
</evidence>
<keyword evidence="7" id="KW-1185">Reference proteome</keyword>
<comment type="caution">
    <text evidence="6">The sequence shown here is derived from an EMBL/GenBank/DDBJ whole genome shotgun (WGS) entry which is preliminary data.</text>
</comment>
<dbReference type="eggNOG" id="COG1629">
    <property type="taxonomic scope" value="Bacteria"/>
</dbReference>
<feature type="chain" id="PRO_5003847965" description="Outer membrane protein beta-barrel domain-containing protein" evidence="4">
    <location>
        <begin position="21"/>
        <end position="688"/>
    </location>
</feature>
<dbReference type="STRING" id="883096.HMPREF9699_01897"/>
<dbReference type="OrthoDB" id="8764943at2"/>
<gene>
    <name evidence="6" type="ORF">HMPREF9699_01897</name>
</gene>
<evidence type="ECO:0000313" key="6">
    <source>
        <dbReference type="EMBL" id="EKB55272.1"/>
    </source>
</evidence>
<dbReference type="InterPro" id="IPR041700">
    <property type="entry name" value="OMP_b-brl_3"/>
</dbReference>
<dbReference type="HOGENOM" id="CLU_017617_1_0_10"/>
<keyword evidence="4" id="KW-0732">Signal</keyword>
<evidence type="ECO:0000256" key="4">
    <source>
        <dbReference type="SAM" id="SignalP"/>
    </source>
</evidence>
<evidence type="ECO:0000256" key="3">
    <source>
        <dbReference type="ARBA" id="ARBA00023237"/>
    </source>
</evidence>
<evidence type="ECO:0000256" key="2">
    <source>
        <dbReference type="ARBA" id="ARBA00023136"/>
    </source>
</evidence>
<dbReference type="Gene3D" id="2.40.170.20">
    <property type="entry name" value="TonB-dependent receptor, beta-barrel domain"/>
    <property type="match status" value="1"/>
</dbReference>
<feature type="signal peptide" evidence="4">
    <location>
        <begin position="1"/>
        <end position="20"/>
    </location>
</feature>
<dbReference type="RefSeq" id="WP_002664375.1">
    <property type="nucleotide sequence ID" value="NZ_JH932293.1"/>
</dbReference>
<dbReference type="Proteomes" id="UP000006085">
    <property type="component" value="Unassembled WGS sequence"/>
</dbReference>
<name>K1LT84_9FLAO</name>
<dbReference type="InterPro" id="IPR036942">
    <property type="entry name" value="Beta-barrel_TonB_sf"/>
</dbReference>
<evidence type="ECO:0000256" key="1">
    <source>
        <dbReference type="ARBA" id="ARBA00004442"/>
    </source>
</evidence>
<keyword evidence="3" id="KW-0998">Cell outer membrane</keyword>
<accession>K1LT84</accession>
<dbReference type="SUPFAM" id="SSF56935">
    <property type="entry name" value="Porins"/>
    <property type="match status" value="1"/>
</dbReference>
<comment type="subcellular location">
    <subcellularLocation>
        <location evidence="1">Cell outer membrane</location>
    </subcellularLocation>
</comment>
<proteinExistence type="predicted"/>
<dbReference type="AlphaFoldDB" id="K1LT84"/>
<reference evidence="6 7" key="1">
    <citation type="submission" date="2012-07" db="EMBL/GenBank/DDBJ databases">
        <title>The Genome Sequence of Bergeyella zoohelcum ATCC 43767.</title>
        <authorList>
            <consortium name="The Broad Institute Genome Sequencing Platform"/>
            <person name="Earl A."/>
            <person name="Ward D."/>
            <person name="Feldgarden M."/>
            <person name="Gevers D."/>
            <person name="Huys G."/>
            <person name="Walker B."/>
            <person name="Young S.K."/>
            <person name="Zeng Q."/>
            <person name="Gargeya S."/>
            <person name="Fitzgerald M."/>
            <person name="Haas B."/>
            <person name="Abouelleil A."/>
            <person name="Alvarado L."/>
            <person name="Arachchi H.M."/>
            <person name="Berlin A.M."/>
            <person name="Chapman S.B."/>
            <person name="Goldberg J."/>
            <person name="Griggs A."/>
            <person name="Gujja S."/>
            <person name="Hansen M."/>
            <person name="Howarth C."/>
            <person name="Imamovic A."/>
            <person name="Larimer J."/>
            <person name="McCowen C."/>
            <person name="Montmayeur A."/>
            <person name="Murphy C."/>
            <person name="Neiman D."/>
            <person name="Pearson M."/>
            <person name="Priest M."/>
            <person name="Roberts A."/>
            <person name="Saif S."/>
            <person name="Shea T."/>
            <person name="Sisk P."/>
            <person name="Sykes S."/>
            <person name="Wortman J."/>
            <person name="Nusbaum C."/>
            <person name="Birren B."/>
        </authorList>
    </citation>
    <scope>NUCLEOTIDE SEQUENCE [LARGE SCALE GENOMIC DNA]</scope>
    <source>
        <strain evidence="6 7">ATCC 43767</strain>
    </source>
</reference>
<evidence type="ECO:0000313" key="7">
    <source>
        <dbReference type="Proteomes" id="UP000006085"/>
    </source>
</evidence>
<protein>
    <recommendedName>
        <fullName evidence="5">Outer membrane protein beta-barrel domain-containing protein</fullName>
    </recommendedName>
</protein>
<feature type="domain" description="Outer membrane protein beta-barrel" evidence="5">
    <location>
        <begin position="286"/>
        <end position="666"/>
    </location>
</feature>
<sequence length="688" mass="80586">MKKAILLLSLLTCFYCFSQATDTLKVKETKLDEIILSTKKKVLKVNHDKTTIVIDDSPFFQGANFYEAIAMAPEVMVSDSDIRILGKQNTLYLLNGREVRSSFVKNLKALQIESIEVISNPSAKYPAGYDSIINIKLKKWALQGWDTTIYTTSLINRLFSTTPGMTVNYNKDRFSLFTDVNFDIEEDVYTDNNYQEFQNYTENSLQKRFFSSRKNNLNTVFNYEISEGQNLGVQFIGNTGKQDVEMYKYSQLNGFHSNAIRSHRTDFWKNNEASVSAYFQIEKEKLGFSSYLTLSQVKFRDDASIKDVNENDINIFYQNEHLYNKGNLWTFNTDAYFNVTEKSKLDVGLRYSYFDGKYATYIQGFINQQQLNNSFDFNEENASIFAYYAFPINQLNIATGVRMEHFKRDVLYNGRASLSDETLFFPSLSVSYKTGQHHFAWKFTSRIQRNSFNEITPYQYSTAFNNVFEGNPNLKNQRNYNAELRYIYQSKYYIFPYADWSKNKTGQYSIIKDDRIHYRFSNYDEIKIGVSTGFVNQKITNSLTAFHKMNFGYLQTRDISNVLDFKNDIFSWQSSTNLLYKTDFGNLNLFFNYTSPTYFGNYKAVENPYFNLTYSNSFIHKKLTLRLTFSDVFNTRSSKIENHVNEWRGISVQDRNWRGLTVFISYNFQKGRSKEVNTNVENDEINRF</sequence>
<organism evidence="6 7">
    <name type="scientific">Bergeyella zoohelcum ATCC 43767</name>
    <dbReference type="NCBI Taxonomy" id="883096"/>
    <lineage>
        <taxon>Bacteria</taxon>
        <taxon>Pseudomonadati</taxon>
        <taxon>Bacteroidota</taxon>
        <taxon>Flavobacteriia</taxon>
        <taxon>Flavobacteriales</taxon>
        <taxon>Weeksellaceae</taxon>
        <taxon>Bergeyella</taxon>
    </lineage>
</organism>
<dbReference type="Pfam" id="PF14905">
    <property type="entry name" value="OMP_b-brl_3"/>
    <property type="match status" value="1"/>
</dbReference>